<evidence type="ECO:0000256" key="1">
    <source>
        <dbReference type="ARBA" id="ARBA00004117"/>
    </source>
</evidence>
<evidence type="ECO:0000256" key="2">
    <source>
        <dbReference type="ARBA" id="ARBA00004651"/>
    </source>
</evidence>
<keyword evidence="7 11" id="KW-0472">Membrane</keyword>
<dbReference type="Gene3D" id="3.30.300.30">
    <property type="match status" value="1"/>
</dbReference>
<feature type="domain" description="Flagellar M-ring C-terminal" evidence="13">
    <location>
        <begin position="231"/>
        <end position="392"/>
    </location>
</feature>
<evidence type="ECO:0000259" key="13">
    <source>
        <dbReference type="Pfam" id="PF08345"/>
    </source>
</evidence>
<organism evidence="14 15">
    <name type="scientific">Paracoccus methylarcula</name>
    <dbReference type="NCBI Taxonomy" id="72022"/>
    <lineage>
        <taxon>Bacteria</taxon>
        <taxon>Pseudomonadati</taxon>
        <taxon>Pseudomonadota</taxon>
        <taxon>Alphaproteobacteria</taxon>
        <taxon>Rhodobacterales</taxon>
        <taxon>Paracoccaceae</taxon>
        <taxon>Paracoccus</taxon>
    </lineage>
</organism>
<evidence type="ECO:0000256" key="11">
    <source>
        <dbReference type="SAM" id="Phobius"/>
    </source>
</evidence>
<keyword evidence="4" id="KW-1003">Cell membrane</keyword>
<dbReference type="Pfam" id="PF08345">
    <property type="entry name" value="YscJ_FliF_C"/>
    <property type="match status" value="1"/>
</dbReference>
<dbReference type="EMBL" id="PXNQ02000016">
    <property type="protein sequence ID" value="RNF32914.1"/>
    <property type="molecule type" value="Genomic_DNA"/>
</dbReference>
<feature type="domain" description="Flagellar M-ring N-terminal" evidence="12">
    <location>
        <begin position="38"/>
        <end position="207"/>
    </location>
</feature>
<dbReference type="GO" id="GO:0003774">
    <property type="term" value="F:cytoskeletal motor activity"/>
    <property type="evidence" value="ECO:0007669"/>
    <property type="project" value="InterPro"/>
</dbReference>
<dbReference type="InterPro" id="IPR043427">
    <property type="entry name" value="YscJ/FliF"/>
</dbReference>
<evidence type="ECO:0000313" key="14">
    <source>
        <dbReference type="EMBL" id="RNF32914.1"/>
    </source>
</evidence>
<comment type="similarity">
    <text evidence="3 9">Belongs to the FliF family.</text>
</comment>
<dbReference type="InterPro" id="IPR000067">
    <property type="entry name" value="FlgMring_FliF"/>
</dbReference>
<reference evidence="14" key="1">
    <citation type="submission" date="2018-05" db="EMBL/GenBank/DDBJ databases">
        <title>Reclassification of Methylarcula marina and Methylarcula terricola as Paracoccus methylarcula sp.nov., comb.nov. and Paracoccus terricola comb.nov.</title>
        <authorList>
            <person name="Shmareva M.N."/>
            <person name="Doronina N.V."/>
            <person name="Vasilenko O.V."/>
            <person name="Tarlachkov S.V."/>
            <person name="Trotsenko Y.A."/>
        </authorList>
    </citation>
    <scope>NUCLEOTIDE SEQUENCE [LARGE SCALE GENOMIC DNA]</scope>
    <source>
        <strain evidence="14">VKM B-2159</strain>
    </source>
</reference>
<keyword evidence="6 11" id="KW-1133">Transmembrane helix</keyword>
<accession>A0A3R7P2F0</accession>
<name>A0A3R7P2F0_9RHOB</name>
<feature type="compositionally biased region" description="Low complexity" evidence="10">
    <location>
        <begin position="303"/>
        <end position="314"/>
    </location>
</feature>
<dbReference type="InterPro" id="IPR045851">
    <property type="entry name" value="AMP-bd_C_sf"/>
</dbReference>
<evidence type="ECO:0000313" key="15">
    <source>
        <dbReference type="Proteomes" id="UP000238137"/>
    </source>
</evidence>
<keyword evidence="8 9" id="KW-0975">Bacterial flagellum</keyword>
<proteinExistence type="inferred from homology"/>
<dbReference type="InterPro" id="IPR013556">
    <property type="entry name" value="Flag_M-ring_C"/>
</dbReference>
<keyword evidence="14" id="KW-0282">Flagellum</keyword>
<evidence type="ECO:0000256" key="4">
    <source>
        <dbReference type="ARBA" id="ARBA00022475"/>
    </source>
</evidence>
<dbReference type="PANTHER" id="PTHR30046">
    <property type="entry name" value="FLAGELLAR M-RING PROTEIN"/>
    <property type="match status" value="1"/>
</dbReference>
<gene>
    <name evidence="14" type="primary">fliF</name>
    <name evidence="14" type="ORF">A7A09_019795</name>
</gene>
<keyword evidence="14" id="KW-0969">Cilium</keyword>
<dbReference type="OrthoDB" id="9807026at2"/>
<keyword evidence="14" id="KW-0966">Cell projection</keyword>
<dbReference type="PRINTS" id="PR01009">
    <property type="entry name" value="FLGMRINGFLIF"/>
</dbReference>
<dbReference type="PIRSF" id="PIRSF004862">
    <property type="entry name" value="FliF"/>
    <property type="match status" value="1"/>
</dbReference>
<dbReference type="RefSeq" id="WP_106693011.1">
    <property type="nucleotide sequence ID" value="NZ_PXNQ02000016.1"/>
</dbReference>
<evidence type="ECO:0000256" key="9">
    <source>
        <dbReference type="PIRNR" id="PIRNR004862"/>
    </source>
</evidence>
<feature type="transmembrane region" description="Helical" evidence="11">
    <location>
        <begin position="415"/>
        <end position="433"/>
    </location>
</feature>
<sequence>MQKLQDYWTERSSKQKAILVAAFLTAFAAITAIGWLANRTDMALLYGGLDPAQAGEVIAGIEGTGIKYQVHGNSIWVDAAQRDRLRVELAAQGLPTVGGAGYEILDGMSGFGTTAQMFDAAYWRAKEGELARTVLALPNVKSARVHLGIEQGRGYRRDTDGSASVTLTTNGPAVTREQAAALKYLVSSAVPEMQPENVTVIDSRHGIVNTGEDQEGQERAAQMKRNVERILESHVGKGNAIVELNLDVVTETEQLLEQRIDPDQRALISQVTEETSDQSNSTGKGAVTAASNLPDTEEAQGDSSQSQRSENRQQANYEVSTVTREVSKRPGAIRRLSVAVLVNGVVQNNAQGDPQVVPRPDSELLVLQELVASTVGFDEQRGDVITVKSLPFADLAQNGTLAKPGLLDRLHLNDLVRIALFGFFALAILLVLLRAARRSAPAASVPADRPLLDDSGPSNEPLPAMFEQDDDDEPFDPQSFSNPIPLQLDPLSPGEGEQLALPPADPVARLRSMMRDRQDESIKILSGWIENRKGT</sequence>
<comment type="caution">
    <text evidence="14">The sequence shown here is derived from an EMBL/GenBank/DDBJ whole genome shotgun (WGS) entry which is preliminary data.</text>
</comment>
<feature type="region of interest" description="Disordered" evidence="10">
    <location>
        <begin position="444"/>
        <end position="505"/>
    </location>
</feature>
<comment type="function">
    <text evidence="9">The M ring may be actively involved in energy transduction.</text>
</comment>
<feature type="compositionally biased region" description="Polar residues" evidence="10">
    <location>
        <begin position="270"/>
        <end position="294"/>
    </location>
</feature>
<evidence type="ECO:0000256" key="6">
    <source>
        <dbReference type="ARBA" id="ARBA00022989"/>
    </source>
</evidence>
<feature type="transmembrane region" description="Helical" evidence="11">
    <location>
        <begin position="17"/>
        <end position="37"/>
    </location>
</feature>
<protein>
    <recommendedName>
        <fullName evidence="9">Flagellar M-ring protein</fullName>
    </recommendedName>
</protein>
<dbReference type="PANTHER" id="PTHR30046:SF0">
    <property type="entry name" value="FLAGELLAR M-RING PROTEIN"/>
    <property type="match status" value="1"/>
</dbReference>
<feature type="region of interest" description="Disordered" evidence="10">
    <location>
        <begin position="270"/>
        <end position="323"/>
    </location>
</feature>
<keyword evidence="15" id="KW-1185">Reference proteome</keyword>
<evidence type="ECO:0000256" key="3">
    <source>
        <dbReference type="ARBA" id="ARBA00007971"/>
    </source>
</evidence>
<comment type="subcellular location">
    <subcellularLocation>
        <location evidence="1 9">Bacterial flagellum basal body</location>
    </subcellularLocation>
    <subcellularLocation>
        <location evidence="2">Cell membrane</location>
        <topology evidence="2">Multi-pass membrane protein</topology>
    </subcellularLocation>
</comment>
<dbReference type="AlphaFoldDB" id="A0A3R7P2F0"/>
<evidence type="ECO:0000259" key="12">
    <source>
        <dbReference type="Pfam" id="PF01514"/>
    </source>
</evidence>
<dbReference type="Pfam" id="PF01514">
    <property type="entry name" value="YscJ_FliF"/>
    <property type="match status" value="1"/>
</dbReference>
<dbReference type="Proteomes" id="UP000238137">
    <property type="component" value="Unassembled WGS sequence"/>
</dbReference>
<evidence type="ECO:0000256" key="5">
    <source>
        <dbReference type="ARBA" id="ARBA00022692"/>
    </source>
</evidence>
<dbReference type="GO" id="GO:0005886">
    <property type="term" value="C:plasma membrane"/>
    <property type="evidence" value="ECO:0007669"/>
    <property type="project" value="UniProtKB-SubCell"/>
</dbReference>
<dbReference type="GO" id="GO:0009431">
    <property type="term" value="C:bacterial-type flagellum basal body, MS ring"/>
    <property type="evidence" value="ECO:0007669"/>
    <property type="project" value="InterPro"/>
</dbReference>
<dbReference type="InterPro" id="IPR006182">
    <property type="entry name" value="FliF_N_dom"/>
</dbReference>
<keyword evidence="5 11" id="KW-0812">Transmembrane</keyword>
<evidence type="ECO:0000256" key="8">
    <source>
        <dbReference type="ARBA" id="ARBA00023143"/>
    </source>
</evidence>
<evidence type="ECO:0000256" key="7">
    <source>
        <dbReference type="ARBA" id="ARBA00023136"/>
    </source>
</evidence>
<dbReference type="NCBIfam" id="TIGR00206">
    <property type="entry name" value="fliF"/>
    <property type="match status" value="1"/>
</dbReference>
<evidence type="ECO:0000256" key="10">
    <source>
        <dbReference type="SAM" id="MobiDB-lite"/>
    </source>
</evidence>
<dbReference type="GO" id="GO:0071973">
    <property type="term" value="P:bacterial-type flagellum-dependent cell motility"/>
    <property type="evidence" value="ECO:0007669"/>
    <property type="project" value="InterPro"/>
</dbReference>